<proteinExistence type="predicted"/>
<protein>
    <submittedName>
        <fullName evidence="1">Uncharacterized protein</fullName>
    </submittedName>
</protein>
<dbReference type="AlphaFoldDB" id="A0A0W8FE35"/>
<accession>A0A0W8FE35</accession>
<name>A0A0W8FE35_9ZZZZ</name>
<comment type="caution">
    <text evidence="1">The sequence shown here is derived from an EMBL/GenBank/DDBJ whole genome shotgun (WGS) entry which is preliminary data.</text>
</comment>
<sequence>MQKWIETLLKEGDTVLLRFNWATSLQKWIDRPMDEDD</sequence>
<reference evidence="1" key="1">
    <citation type="journal article" date="2015" name="Proc. Natl. Acad. Sci. U.S.A.">
        <title>Networks of energetic and metabolic interactions define dynamics in microbial communities.</title>
        <authorList>
            <person name="Embree M."/>
            <person name="Liu J.K."/>
            <person name="Al-Bassam M.M."/>
            <person name="Zengler K."/>
        </authorList>
    </citation>
    <scope>NUCLEOTIDE SEQUENCE</scope>
</reference>
<evidence type="ECO:0000313" key="1">
    <source>
        <dbReference type="EMBL" id="KUG18611.1"/>
    </source>
</evidence>
<dbReference type="EMBL" id="LNQE01001372">
    <property type="protein sequence ID" value="KUG18611.1"/>
    <property type="molecule type" value="Genomic_DNA"/>
</dbReference>
<gene>
    <name evidence="1" type="ORF">ASZ90_011683</name>
</gene>
<organism evidence="1">
    <name type="scientific">hydrocarbon metagenome</name>
    <dbReference type="NCBI Taxonomy" id="938273"/>
    <lineage>
        <taxon>unclassified sequences</taxon>
        <taxon>metagenomes</taxon>
        <taxon>ecological metagenomes</taxon>
    </lineage>
</organism>